<dbReference type="Proteomes" id="UP000035642">
    <property type="component" value="Unassembled WGS sequence"/>
</dbReference>
<keyword evidence="1" id="KW-1185">Reference proteome</keyword>
<reference evidence="1" key="1">
    <citation type="submission" date="2012-09" db="EMBL/GenBank/DDBJ databases">
        <authorList>
            <person name="Martin A.A."/>
        </authorList>
    </citation>
    <scope>NUCLEOTIDE SEQUENCE</scope>
</reference>
<evidence type="ECO:0000313" key="2">
    <source>
        <dbReference type="WBParaSite" id="ACAC_0000730401-mRNA-1"/>
    </source>
</evidence>
<proteinExistence type="predicted"/>
<accession>A0A158P8P9</accession>
<organism evidence="1 2">
    <name type="scientific">Angiostrongylus cantonensis</name>
    <name type="common">Rat lungworm</name>
    <dbReference type="NCBI Taxonomy" id="6313"/>
    <lineage>
        <taxon>Eukaryota</taxon>
        <taxon>Metazoa</taxon>
        <taxon>Ecdysozoa</taxon>
        <taxon>Nematoda</taxon>
        <taxon>Chromadorea</taxon>
        <taxon>Rhabditida</taxon>
        <taxon>Rhabditina</taxon>
        <taxon>Rhabditomorpha</taxon>
        <taxon>Strongyloidea</taxon>
        <taxon>Metastrongylidae</taxon>
        <taxon>Angiostrongylus</taxon>
    </lineage>
</organism>
<sequence>MEAACIKNYGDDLYLQRTYTCIRVLDRGLAHASKNDARSERSKNDVIALAETRRRHPFNAVYDTGEELFLGTCDSRGVGGVGVLVNTSKRIFLSASTPIVIHSPIPPPPLVVAPQVAVPPPPPPVVYCPPPVVYPNV</sequence>
<dbReference type="AlphaFoldDB" id="A0A158P8P9"/>
<reference evidence="2" key="2">
    <citation type="submission" date="2016-04" db="UniProtKB">
        <authorList>
            <consortium name="WormBaseParasite"/>
        </authorList>
    </citation>
    <scope>IDENTIFICATION</scope>
</reference>
<dbReference type="WBParaSite" id="ACAC_0000730401-mRNA-1">
    <property type="protein sequence ID" value="ACAC_0000730401-mRNA-1"/>
    <property type="gene ID" value="ACAC_0000730401"/>
</dbReference>
<evidence type="ECO:0000313" key="1">
    <source>
        <dbReference type="Proteomes" id="UP000035642"/>
    </source>
</evidence>
<protein>
    <submittedName>
        <fullName evidence="2">Uncharacterized protein</fullName>
    </submittedName>
</protein>
<name>A0A158P8P9_ANGCA</name>